<evidence type="ECO:0000259" key="1">
    <source>
        <dbReference type="Pfam" id="PF12697"/>
    </source>
</evidence>
<reference evidence="2 3" key="1">
    <citation type="submission" date="2013-12" db="EMBL/GenBank/DDBJ databases">
        <authorList>
            <consortium name="DOE Joint Genome Institute"/>
            <person name="Kappler U."/>
            <person name="Huntemann M."/>
            <person name="Han J."/>
            <person name="Chen A."/>
            <person name="Kyrpides N."/>
            <person name="Mavromatis K."/>
            <person name="Markowitz V."/>
            <person name="Palaniappan K."/>
            <person name="Ivanova N."/>
            <person name="Schaumberg A."/>
            <person name="Pati A."/>
            <person name="Liolios K."/>
            <person name="Nordberg H.P."/>
            <person name="Cantor M.N."/>
            <person name="Hua S.X."/>
            <person name="Woyke T."/>
        </authorList>
    </citation>
    <scope>NUCLEOTIDE SEQUENCE [LARGE SCALE GENOMIC DNA]</scope>
    <source>
        <strain evidence="3">AL2</strain>
    </source>
</reference>
<dbReference type="InterPro" id="IPR000073">
    <property type="entry name" value="AB_hydrolase_1"/>
</dbReference>
<sequence>MLLLSLLIFSGCSSIKVHNQDSRDYISQKRGDILTTGKLSSMTVNKLQLAGKTANQCRFNNLPCINALMALDGDFDEQTLAALSELWLQRAIMLSADHELSRYERDAQLDAYLEAARFAYGYLFLTDRSPSQRSFEDRQIQVRDYYNFATQQITLSLFDHYRDSVSITEPDEFEFNLLNWQIKGRLDETRLAAGQRLPDAIQAASSLSLSGLRNEYKLHGLGAGLVAIVNNTEIRLDPRPWSETPFSPLTSLTLFEATDLTSLLRTQTVYLRNFDPYQTTGININGFSLPLEADFTTPYALWLANSKFASQPLLTLVGLDKTLQEPHIFMMQPYDPNRKIIVMLHGLASSPQAWVNLANEILGDPLLRENYQIWQVYYPTNVPLMFNRHAIKYAIEDAVNYFDPNRIYPASTDMVLVGHSMGGVLARLLVSDSPDENWDNWIAQYSLDKTRAKLAEAEFKSLFSFETLPNIGRVIFIASPHQGTPFASKAWVQRISQFVTLPITLIGKTAELVSLLSRPDGQTDITLIRTLNSIDNLREDNPFLKMTTALAITPDLPYHSIIGQEDPNLALGKSNDGLVPYHSAHLAGAQSEKVIIGGHSIQETPEAIIEIRRILTEHIKQSLKHN</sequence>
<dbReference type="SUPFAM" id="SSF53474">
    <property type="entry name" value="alpha/beta-Hydrolases"/>
    <property type="match status" value="1"/>
</dbReference>
<gene>
    <name evidence="2" type="ORF">THIAE_09205</name>
</gene>
<dbReference type="AlphaFoldDB" id="W0DTH0"/>
<proteinExistence type="predicted"/>
<dbReference type="EMBL" id="CP007030">
    <property type="protein sequence ID" value="AHF01910.1"/>
    <property type="molecule type" value="Genomic_DNA"/>
</dbReference>
<organism evidence="2 3">
    <name type="scientific">Thiomicrospira aerophila AL3</name>
    <dbReference type="NCBI Taxonomy" id="717772"/>
    <lineage>
        <taxon>Bacteria</taxon>
        <taxon>Pseudomonadati</taxon>
        <taxon>Pseudomonadota</taxon>
        <taxon>Gammaproteobacteria</taxon>
        <taxon>Thiotrichales</taxon>
        <taxon>Piscirickettsiaceae</taxon>
        <taxon>Thiomicrospira</taxon>
    </lineage>
</organism>
<dbReference type="KEGG" id="tao:THIAE_09205"/>
<dbReference type="PANTHER" id="PTHR37946:SF1">
    <property type="entry name" value="SLL1969 PROTEIN"/>
    <property type="match status" value="1"/>
</dbReference>
<protein>
    <recommendedName>
        <fullName evidence="1">AB hydrolase-1 domain-containing protein</fullName>
    </recommendedName>
</protein>
<dbReference type="PANTHER" id="PTHR37946">
    <property type="entry name" value="SLL1969 PROTEIN"/>
    <property type="match status" value="1"/>
</dbReference>
<dbReference type="Pfam" id="PF12697">
    <property type="entry name" value="Abhydrolase_6"/>
    <property type="match status" value="1"/>
</dbReference>
<evidence type="ECO:0000313" key="3">
    <source>
        <dbReference type="Proteomes" id="UP000005380"/>
    </source>
</evidence>
<dbReference type="Gene3D" id="3.40.50.1820">
    <property type="entry name" value="alpha/beta hydrolase"/>
    <property type="match status" value="1"/>
</dbReference>
<dbReference type="InParanoid" id="W0DTH0"/>
<dbReference type="eggNOG" id="COG1075">
    <property type="taxonomic scope" value="Bacteria"/>
</dbReference>
<evidence type="ECO:0000313" key="2">
    <source>
        <dbReference type="EMBL" id="AHF01910.1"/>
    </source>
</evidence>
<dbReference type="InterPro" id="IPR029058">
    <property type="entry name" value="AB_hydrolase_fold"/>
</dbReference>
<keyword evidence="3" id="KW-1185">Reference proteome</keyword>
<dbReference type="Proteomes" id="UP000005380">
    <property type="component" value="Chromosome"/>
</dbReference>
<dbReference type="STRING" id="717772.THIAE_09205"/>
<feature type="domain" description="AB hydrolase-1" evidence="1">
    <location>
        <begin position="341"/>
        <end position="610"/>
    </location>
</feature>
<dbReference type="RefSeq" id="WP_006460845.1">
    <property type="nucleotide sequence ID" value="NZ_CP007030.1"/>
</dbReference>
<accession>W0DTH0</accession>
<dbReference type="HOGENOM" id="CLU_016928_0_0_6"/>
<name>W0DTH0_9GAMM</name>